<accession>A0ABP1DM21</accession>
<organism evidence="1 2">
    <name type="scientific">Somion occarium</name>
    <dbReference type="NCBI Taxonomy" id="3059160"/>
    <lineage>
        <taxon>Eukaryota</taxon>
        <taxon>Fungi</taxon>
        <taxon>Dikarya</taxon>
        <taxon>Basidiomycota</taxon>
        <taxon>Agaricomycotina</taxon>
        <taxon>Agaricomycetes</taxon>
        <taxon>Polyporales</taxon>
        <taxon>Cerrenaceae</taxon>
        <taxon>Somion</taxon>
    </lineage>
</organism>
<evidence type="ECO:0000313" key="2">
    <source>
        <dbReference type="Proteomes" id="UP001497453"/>
    </source>
</evidence>
<name>A0ABP1DM21_9APHY</name>
<dbReference type="EMBL" id="OZ037948">
    <property type="protein sequence ID" value="CAL1708887.1"/>
    <property type="molecule type" value="Genomic_DNA"/>
</dbReference>
<sequence>MRVVCSRGGTRGVCGHDELGGESMKIREETPKRHASRAPFKGTARSRWPVDFIFDHPSQGVRKFPHPTSDRSPCPRREISGLVLSRYCNVIPSSATCRNGTAMTLLLGYEDGPCTHHKAYLQDDSPNEIGERSCGDVPKADGRATVPRRGATGSMSVRANVSACWVGWSNFLSPIFSRRGGCVMYVVSTWMRGSWLGLGIALALA</sequence>
<dbReference type="Proteomes" id="UP001497453">
    <property type="component" value="Chromosome 5"/>
</dbReference>
<proteinExistence type="predicted"/>
<evidence type="ECO:0000313" key="1">
    <source>
        <dbReference type="EMBL" id="CAL1708887.1"/>
    </source>
</evidence>
<protein>
    <submittedName>
        <fullName evidence="1">Uncharacterized protein</fullName>
    </submittedName>
</protein>
<gene>
    <name evidence="1" type="ORF">GFSPODELE1_LOCUS7073</name>
</gene>
<reference evidence="2" key="1">
    <citation type="submission" date="2024-04" db="EMBL/GenBank/DDBJ databases">
        <authorList>
            <person name="Shaw F."/>
            <person name="Minotto A."/>
        </authorList>
    </citation>
    <scope>NUCLEOTIDE SEQUENCE [LARGE SCALE GENOMIC DNA]</scope>
</reference>
<keyword evidence="2" id="KW-1185">Reference proteome</keyword>